<evidence type="ECO:0000256" key="1">
    <source>
        <dbReference type="SAM" id="MobiDB-lite"/>
    </source>
</evidence>
<name>A0A0N0VD24_LEPPY</name>
<evidence type="ECO:0000313" key="3">
    <source>
        <dbReference type="Proteomes" id="UP000037923"/>
    </source>
</evidence>
<dbReference type="Proteomes" id="UP000037923">
    <property type="component" value="Unassembled WGS sequence"/>
</dbReference>
<dbReference type="RefSeq" id="XP_015652907.1">
    <property type="nucleotide sequence ID" value="XM_015808454.1"/>
</dbReference>
<accession>A0A0N0VD24</accession>
<proteinExistence type="predicted"/>
<dbReference type="VEuPathDB" id="TriTrypDB:LpyrH10_29_0620"/>
<comment type="caution">
    <text evidence="2">The sequence shown here is derived from an EMBL/GenBank/DDBJ whole genome shotgun (WGS) entry which is preliminary data.</text>
</comment>
<reference evidence="2 3" key="1">
    <citation type="submission" date="2015-07" db="EMBL/GenBank/DDBJ databases">
        <title>High-quality genome of monoxenous trypanosomatid Leptomonas pyrrhocoris.</title>
        <authorList>
            <person name="Flegontov P."/>
            <person name="Butenko A."/>
            <person name="Firsov S."/>
            <person name="Vlcek C."/>
            <person name="Logacheva M.D."/>
            <person name="Field M."/>
            <person name="Filatov D."/>
            <person name="Flegontova O."/>
            <person name="Gerasimov E."/>
            <person name="Jackson A.P."/>
            <person name="Kelly S."/>
            <person name="Opperdoes F."/>
            <person name="O'Reilly A."/>
            <person name="Votypka J."/>
            <person name="Yurchenko V."/>
            <person name="Lukes J."/>
        </authorList>
    </citation>
    <scope>NUCLEOTIDE SEQUENCE [LARGE SCALE GENOMIC DNA]</scope>
    <source>
        <strain evidence="2">H10</strain>
    </source>
</reference>
<dbReference type="GeneID" id="26909430"/>
<protein>
    <submittedName>
        <fullName evidence="2">Uncharacterized protein</fullName>
    </submittedName>
</protein>
<dbReference type="EMBL" id="LGTL01000029">
    <property type="protein sequence ID" value="KPA74470.1"/>
    <property type="molecule type" value="Genomic_DNA"/>
</dbReference>
<dbReference type="RefSeq" id="XP_015652909.1">
    <property type="nucleotide sequence ID" value="XM_015808456.1"/>
</dbReference>
<dbReference type="AlphaFoldDB" id="A0A0N0VD24"/>
<evidence type="ECO:0000313" key="2">
    <source>
        <dbReference type="EMBL" id="KPA74471.1"/>
    </source>
</evidence>
<dbReference type="RefSeq" id="XP_015652908.1">
    <property type="nucleotide sequence ID" value="XM_015808455.1"/>
</dbReference>
<gene>
    <name evidence="2" type="ORF">ABB37_09147</name>
</gene>
<feature type="region of interest" description="Disordered" evidence="1">
    <location>
        <begin position="1"/>
        <end position="60"/>
    </location>
</feature>
<sequence>MIVRRRSRRTTPAWSASSPWTPRRSRTATTSTSTSCTASTCASTRSCGPRSNNHDNKEGSQRGVIRCGICCLCRCVHSMVLTLVRCTVLRCNEEKEKGERIKRSAVCAASLDSFAVVRFSSRQRGVHQGCGEQCMA</sequence>
<dbReference type="RefSeq" id="XP_015652910.1">
    <property type="nucleotide sequence ID" value="XM_015808457.1"/>
</dbReference>
<keyword evidence="3" id="KW-1185">Reference proteome</keyword>
<organism evidence="2 3">
    <name type="scientific">Leptomonas pyrrhocoris</name>
    <name type="common">Firebug parasite</name>
    <dbReference type="NCBI Taxonomy" id="157538"/>
    <lineage>
        <taxon>Eukaryota</taxon>
        <taxon>Discoba</taxon>
        <taxon>Euglenozoa</taxon>
        <taxon>Kinetoplastea</taxon>
        <taxon>Metakinetoplastina</taxon>
        <taxon>Trypanosomatida</taxon>
        <taxon>Trypanosomatidae</taxon>
        <taxon>Leishmaniinae</taxon>
        <taxon>Leptomonas</taxon>
    </lineage>
</organism>
<dbReference type="EMBL" id="LGTL01000029">
    <property type="protein sequence ID" value="KPA74468.1"/>
    <property type="molecule type" value="Genomic_DNA"/>
</dbReference>
<dbReference type="EMBL" id="LGTL01000029">
    <property type="protein sequence ID" value="KPA74469.1"/>
    <property type="molecule type" value="Genomic_DNA"/>
</dbReference>
<dbReference type="EMBL" id="LGTL01000029">
    <property type="protein sequence ID" value="KPA74471.1"/>
    <property type="molecule type" value="Genomic_DNA"/>
</dbReference>
<feature type="compositionally biased region" description="Low complexity" evidence="1">
    <location>
        <begin position="14"/>
        <end position="46"/>
    </location>
</feature>